<evidence type="ECO:0000256" key="3">
    <source>
        <dbReference type="ARBA" id="ARBA00023163"/>
    </source>
</evidence>
<name>A0A2W0C828_9BACL</name>
<dbReference type="Pfam" id="PF02311">
    <property type="entry name" value="AraC_binding"/>
    <property type="match status" value="1"/>
</dbReference>
<dbReference type="RefSeq" id="WP_110822224.1">
    <property type="nucleotide sequence ID" value="NZ_PRLG01000029.1"/>
</dbReference>
<protein>
    <submittedName>
        <fullName evidence="5">Transcriptional regulator AraC family protein</fullName>
        <ecNumber evidence="5">2.7.11.22</ecNumber>
    </submittedName>
</protein>
<comment type="caution">
    <text evidence="5">The sequence shown here is derived from an EMBL/GenBank/DDBJ whole genome shotgun (WGS) entry which is preliminary data.</text>
</comment>
<dbReference type="InterPro" id="IPR003313">
    <property type="entry name" value="AraC-bd"/>
</dbReference>
<dbReference type="PRINTS" id="PR00032">
    <property type="entry name" value="HTHARAC"/>
</dbReference>
<dbReference type="InterPro" id="IPR018062">
    <property type="entry name" value="HTH_AraC-typ_CS"/>
</dbReference>
<dbReference type="GO" id="GO:0004693">
    <property type="term" value="F:cyclin-dependent protein serine/threonine kinase activity"/>
    <property type="evidence" value="ECO:0007669"/>
    <property type="project" value="UniProtKB-EC"/>
</dbReference>
<evidence type="ECO:0000256" key="2">
    <source>
        <dbReference type="ARBA" id="ARBA00023125"/>
    </source>
</evidence>
<sequence length="281" mass="32351">MAEKHADYAIVGHRPFGILIAGHYKELNGYVIHRPTGSIDWLLMYTLSGEGEIQHGKNSITCTAGDVAILMPGLPHHYRTKQEHWEFIWVHFIPDPHWSTWLKLPETSTRFIYQRIVSEDVQHDIQNALQRLVRHGFSEGRSEQYRRLSEMALEETLIHIQHTYPPDVPATLDPRIAEIMRYLQMHPAQKISIPELANRCCLSTSRLSHLFKEQVGDTILNTVHKFRLEKAAQLLAGTNRQIAEIAADVGFDCGIHFTRKFREAFGETPSAFRKRKNNLQA</sequence>
<organism evidence="5 6">
    <name type="scientific">Paenibacillus illinoisensis</name>
    <dbReference type="NCBI Taxonomy" id="59845"/>
    <lineage>
        <taxon>Bacteria</taxon>
        <taxon>Bacillati</taxon>
        <taxon>Bacillota</taxon>
        <taxon>Bacilli</taxon>
        <taxon>Bacillales</taxon>
        <taxon>Paenibacillaceae</taxon>
        <taxon>Paenibacillus</taxon>
    </lineage>
</organism>
<dbReference type="AlphaFoldDB" id="A0A2W0C828"/>
<dbReference type="EMBL" id="PRLG01000029">
    <property type="protein sequence ID" value="PYY26172.1"/>
    <property type="molecule type" value="Genomic_DNA"/>
</dbReference>
<dbReference type="Proteomes" id="UP000247459">
    <property type="component" value="Unassembled WGS sequence"/>
</dbReference>
<reference evidence="5 6" key="1">
    <citation type="submission" date="2018-01" db="EMBL/GenBank/DDBJ databases">
        <title>Genome sequence of the PGP bacterium Paenibacillus illinoisensis E3.</title>
        <authorList>
            <person name="Rolli E."/>
            <person name="Marasco R."/>
            <person name="Bessem C."/>
            <person name="Michoud G."/>
            <person name="Gaiarsa S."/>
            <person name="Borin S."/>
            <person name="Daffonchio D."/>
        </authorList>
    </citation>
    <scope>NUCLEOTIDE SEQUENCE [LARGE SCALE GENOMIC DNA]</scope>
    <source>
        <strain evidence="5 6">E3</strain>
    </source>
</reference>
<dbReference type="SUPFAM" id="SSF46689">
    <property type="entry name" value="Homeodomain-like"/>
    <property type="match status" value="2"/>
</dbReference>
<evidence type="ECO:0000259" key="4">
    <source>
        <dbReference type="PROSITE" id="PS01124"/>
    </source>
</evidence>
<keyword evidence="2" id="KW-0238">DNA-binding</keyword>
<gene>
    <name evidence="5" type="ORF">PIL02S_05562</name>
</gene>
<dbReference type="InterPro" id="IPR018060">
    <property type="entry name" value="HTH_AraC"/>
</dbReference>
<dbReference type="Gene3D" id="2.60.120.280">
    <property type="entry name" value="Regulatory protein AraC"/>
    <property type="match status" value="1"/>
</dbReference>
<evidence type="ECO:0000313" key="5">
    <source>
        <dbReference type="EMBL" id="PYY26172.1"/>
    </source>
</evidence>
<proteinExistence type="predicted"/>
<dbReference type="PROSITE" id="PS00041">
    <property type="entry name" value="HTH_ARAC_FAMILY_1"/>
    <property type="match status" value="1"/>
</dbReference>
<keyword evidence="1" id="KW-0805">Transcription regulation</keyword>
<dbReference type="EC" id="2.7.11.22" evidence="5"/>
<dbReference type="OrthoDB" id="9803764at2"/>
<dbReference type="Gene3D" id="1.10.10.60">
    <property type="entry name" value="Homeodomain-like"/>
    <property type="match status" value="2"/>
</dbReference>
<dbReference type="SUPFAM" id="SSF51215">
    <property type="entry name" value="Regulatory protein AraC"/>
    <property type="match status" value="1"/>
</dbReference>
<dbReference type="PANTHER" id="PTHR43280:SF2">
    <property type="entry name" value="HTH-TYPE TRANSCRIPTIONAL REGULATOR EXSA"/>
    <property type="match status" value="1"/>
</dbReference>
<dbReference type="InterPro" id="IPR009057">
    <property type="entry name" value="Homeodomain-like_sf"/>
</dbReference>
<keyword evidence="3" id="KW-0804">Transcription</keyword>
<dbReference type="GO" id="GO:0003700">
    <property type="term" value="F:DNA-binding transcription factor activity"/>
    <property type="evidence" value="ECO:0007669"/>
    <property type="project" value="InterPro"/>
</dbReference>
<dbReference type="GO" id="GO:0043565">
    <property type="term" value="F:sequence-specific DNA binding"/>
    <property type="evidence" value="ECO:0007669"/>
    <property type="project" value="InterPro"/>
</dbReference>
<dbReference type="Pfam" id="PF12833">
    <property type="entry name" value="HTH_18"/>
    <property type="match status" value="1"/>
</dbReference>
<evidence type="ECO:0000313" key="6">
    <source>
        <dbReference type="Proteomes" id="UP000247459"/>
    </source>
</evidence>
<keyword evidence="5" id="KW-0808">Transferase</keyword>
<dbReference type="PANTHER" id="PTHR43280">
    <property type="entry name" value="ARAC-FAMILY TRANSCRIPTIONAL REGULATOR"/>
    <property type="match status" value="1"/>
</dbReference>
<dbReference type="SMART" id="SM00342">
    <property type="entry name" value="HTH_ARAC"/>
    <property type="match status" value="1"/>
</dbReference>
<dbReference type="InterPro" id="IPR037923">
    <property type="entry name" value="HTH-like"/>
</dbReference>
<dbReference type="PROSITE" id="PS01124">
    <property type="entry name" value="HTH_ARAC_FAMILY_2"/>
    <property type="match status" value="1"/>
</dbReference>
<feature type="domain" description="HTH araC/xylS-type" evidence="4">
    <location>
        <begin position="177"/>
        <end position="275"/>
    </location>
</feature>
<evidence type="ECO:0000256" key="1">
    <source>
        <dbReference type="ARBA" id="ARBA00023015"/>
    </source>
</evidence>
<accession>A0A2W0C828</accession>
<dbReference type="InterPro" id="IPR020449">
    <property type="entry name" value="Tscrpt_reg_AraC-type_HTH"/>
</dbReference>